<proteinExistence type="predicted"/>
<gene>
    <name evidence="7" type="ORF">L211DRAFT_861592</name>
</gene>
<organism evidence="7 8">
    <name type="scientific">Terfezia boudieri ATCC MYA-4762</name>
    <dbReference type="NCBI Taxonomy" id="1051890"/>
    <lineage>
        <taxon>Eukaryota</taxon>
        <taxon>Fungi</taxon>
        <taxon>Dikarya</taxon>
        <taxon>Ascomycota</taxon>
        <taxon>Pezizomycotina</taxon>
        <taxon>Pezizomycetes</taxon>
        <taxon>Pezizales</taxon>
        <taxon>Pezizaceae</taxon>
        <taxon>Terfezia</taxon>
    </lineage>
</organism>
<evidence type="ECO:0000256" key="1">
    <source>
        <dbReference type="ARBA" id="ARBA00004370"/>
    </source>
</evidence>
<dbReference type="EMBL" id="ML121539">
    <property type="protein sequence ID" value="RPB25022.1"/>
    <property type="molecule type" value="Genomic_DNA"/>
</dbReference>
<evidence type="ECO:0000256" key="4">
    <source>
        <dbReference type="ARBA" id="ARBA00023136"/>
    </source>
</evidence>
<feature type="domain" description="Fatty acid hydroxylase" evidence="6">
    <location>
        <begin position="189"/>
        <end position="328"/>
    </location>
</feature>
<sequence length="358" mass="39071">MSEVSRAAPAPKKCANLCLSLVCTDSIAAVLAKTKPMFSTLLSLPALPFFLLQSNTSISTSINLLFFQLTWSTLVLSHSPLIVELVGSLLIRLIFSALPSLLFLFLDTCLPAITERWKSKTTLRAQKRGGKKLWSVIAVALGNIALATGVQGVIEGGLVYGLGWKSALRIAKTLPSPTGVVWDIFCAEVGREILTYGIHRYLLHNKSANSPRGLVKAHRNWAHAEYGVAGGLNAQYDHPVAYLLRAFLPMYLPAALVLRMHVLTWFIWLVVVSLLEVVGYSGYIDAPTGWVPFGFGLEWLVGTVDGHFGSRGRKGFGIWGVVDWAGGTKVVRGREWIGDMMGEGNVIPSGPRRKSRND</sequence>
<dbReference type="GO" id="GO:0016020">
    <property type="term" value="C:membrane"/>
    <property type="evidence" value="ECO:0007669"/>
    <property type="project" value="UniProtKB-SubCell"/>
</dbReference>
<dbReference type="Pfam" id="PF04116">
    <property type="entry name" value="FA_hydroxylase"/>
    <property type="match status" value="1"/>
</dbReference>
<keyword evidence="3 5" id="KW-1133">Transmembrane helix</keyword>
<dbReference type="InterPro" id="IPR006694">
    <property type="entry name" value="Fatty_acid_hydroxylase"/>
</dbReference>
<feature type="transmembrane region" description="Helical" evidence="5">
    <location>
        <begin position="133"/>
        <end position="154"/>
    </location>
</feature>
<evidence type="ECO:0000256" key="3">
    <source>
        <dbReference type="ARBA" id="ARBA00022989"/>
    </source>
</evidence>
<dbReference type="InterPro" id="IPR050307">
    <property type="entry name" value="Sterol_Desaturase_Related"/>
</dbReference>
<dbReference type="GO" id="GO:0008610">
    <property type="term" value="P:lipid biosynthetic process"/>
    <property type="evidence" value="ECO:0007669"/>
    <property type="project" value="InterPro"/>
</dbReference>
<reference evidence="7 8" key="1">
    <citation type="journal article" date="2018" name="Nat. Ecol. Evol.">
        <title>Pezizomycetes genomes reveal the molecular basis of ectomycorrhizal truffle lifestyle.</title>
        <authorList>
            <person name="Murat C."/>
            <person name="Payen T."/>
            <person name="Noel B."/>
            <person name="Kuo A."/>
            <person name="Morin E."/>
            <person name="Chen J."/>
            <person name="Kohler A."/>
            <person name="Krizsan K."/>
            <person name="Balestrini R."/>
            <person name="Da Silva C."/>
            <person name="Montanini B."/>
            <person name="Hainaut M."/>
            <person name="Levati E."/>
            <person name="Barry K.W."/>
            <person name="Belfiori B."/>
            <person name="Cichocki N."/>
            <person name="Clum A."/>
            <person name="Dockter R.B."/>
            <person name="Fauchery L."/>
            <person name="Guy J."/>
            <person name="Iotti M."/>
            <person name="Le Tacon F."/>
            <person name="Lindquist E.A."/>
            <person name="Lipzen A."/>
            <person name="Malagnac F."/>
            <person name="Mello A."/>
            <person name="Molinier V."/>
            <person name="Miyauchi S."/>
            <person name="Poulain J."/>
            <person name="Riccioni C."/>
            <person name="Rubini A."/>
            <person name="Sitrit Y."/>
            <person name="Splivallo R."/>
            <person name="Traeger S."/>
            <person name="Wang M."/>
            <person name="Zifcakova L."/>
            <person name="Wipf D."/>
            <person name="Zambonelli A."/>
            <person name="Paolocci F."/>
            <person name="Nowrousian M."/>
            <person name="Ottonello S."/>
            <person name="Baldrian P."/>
            <person name="Spatafora J.W."/>
            <person name="Henrissat B."/>
            <person name="Nagy L.G."/>
            <person name="Aury J.M."/>
            <person name="Wincker P."/>
            <person name="Grigoriev I.V."/>
            <person name="Bonfante P."/>
            <person name="Martin F.M."/>
        </authorList>
    </citation>
    <scope>NUCLEOTIDE SEQUENCE [LARGE SCALE GENOMIC DNA]</scope>
    <source>
        <strain evidence="7 8">ATCC MYA-4762</strain>
    </source>
</reference>
<evidence type="ECO:0000256" key="2">
    <source>
        <dbReference type="ARBA" id="ARBA00022692"/>
    </source>
</evidence>
<dbReference type="GO" id="GO:0005506">
    <property type="term" value="F:iron ion binding"/>
    <property type="evidence" value="ECO:0007669"/>
    <property type="project" value="InterPro"/>
</dbReference>
<name>A0A3N4LUZ8_9PEZI</name>
<evidence type="ECO:0000313" key="8">
    <source>
        <dbReference type="Proteomes" id="UP000267821"/>
    </source>
</evidence>
<feature type="transmembrane region" description="Helical" evidence="5">
    <location>
        <begin position="89"/>
        <end position="113"/>
    </location>
</feature>
<dbReference type="STRING" id="1051890.A0A3N4LUZ8"/>
<keyword evidence="4 5" id="KW-0472">Membrane</keyword>
<evidence type="ECO:0000259" key="6">
    <source>
        <dbReference type="Pfam" id="PF04116"/>
    </source>
</evidence>
<evidence type="ECO:0000313" key="7">
    <source>
        <dbReference type="EMBL" id="RPB25022.1"/>
    </source>
</evidence>
<feature type="transmembrane region" description="Helical" evidence="5">
    <location>
        <begin position="64"/>
        <end position="83"/>
    </location>
</feature>
<dbReference type="AlphaFoldDB" id="A0A3N4LUZ8"/>
<dbReference type="GO" id="GO:0016491">
    <property type="term" value="F:oxidoreductase activity"/>
    <property type="evidence" value="ECO:0007669"/>
    <property type="project" value="InterPro"/>
</dbReference>
<comment type="subcellular location">
    <subcellularLocation>
        <location evidence="1">Membrane</location>
    </subcellularLocation>
</comment>
<dbReference type="OrthoDB" id="408954at2759"/>
<accession>A0A3N4LUZ8</accession>
<protein>
    <recommendedName>
        <fullName evidence="6">Fatty acid hydroxylase domain-containing protein</fullName>
    </recommendedName>
</protein>
<feature type="transmembrane region" description="Helical" evidence="5">
    <location>
        <begin position="265"/>
        <end position="284"/>
    </location>
</feature>
<dbReference type="PANTHER" id="PTHR11863">
    <property type="entry name" value="STEROL DESATURASE"/>
    <property type="match status" value="1"/>
</dbReference>
<keyword evidence="2 5" id="KW-0812">Transmembrane</keyword>
<keyword evidence="8" id="KW-1185">Reference proteome</keyword>
<dbReference type="Proteomes" id="UP000267821">
    <property type="component" value="Unassembled WGS sequence"/>
</dbReference>
<evidence type="ECO:0000256" key="5">
    <source>
        <dbReference type="SAM" id="Phobius"/>
    </source>
</evidence>
<dbReference type="InParanoid" id="A0A3N4LUZ8"/>
<feature type="transmembrane region" description="Helical" evidence="5">
    <location>
        <begin position="240"/>
        <end position="258"/>
    </location>
</feature>